<gene>
    <name evidence="2" type="ORF">SAMN05216325_10968</name>
</gene>
<dbReference type="EMBL" id="FOCP01000009">
    <property type="protein sequence ID" value="SEN17714.1"/>
    <property type="molecule type" value="Genomic_DNA"/>
</dbReference>
<dbReference type="AlphaFoldDB" id="A0A1H8EF34"/>
<protein>
    <submittedName>
        <fullName evidence="2">Uncharacterized protein</fullName>
    </submittedName>
</protein>
<evidence type="ECO:0000313" key="3">
    <source>
        <dbReference type="Proteomes" id="UP000199459"/>
    </source>
</evidence>
<keyword evidence="1" id="KW-0472">Membrane</keyword>
<dbReference type="RefSeq" id="WP_090630981.1">
    <property type="nucleotide sequence ID" value="NZ_FOCP01000009.1"/>
</dbReference>
<reference evidence="2 3" key="1">
    <citation type="submission" date="2016-10" db="EMBL/GenBank/DDBJ databases">
        <authorList>
            <person name="de Groot N.N."/>
        </authorList>
    </citation>
    <scope>NUCLEOTIDE SEQUENCE [LARGE SCALE GENOMIC DNA]</scope>
    <source>
        <strain evidence="2 3">Nm22</strain>
    </source>
</reference>
<sequence length="755" mass="82910">MIANTKALILVGAVMALMSGYFIFGPDRMVVHAATLETTSNAEAVDTAVAAFQEIGALRREDPIDANAIRNVYLNSLQALTQQVDTDNGLTLDSDVLVAIDEISTGNEPTLAAQVIDKTLQRVFYLTILDRITAVRDDFETASTEALNATWNEAVAAFEAIKGTAARENKIISADRQSIETGDNPALDVQVALAFERGRTALNKQNPTEDLIEVKIVRQIIRLSLVRAYYIGVLREVEGVVSNRDRDIEEAREKQKEGEIFYRLIEEFITRENATGSELIKAQFTGNIASVDADAIVSELSKGFIGRVRAELDANESSILDDRGRAMEVAEEALLYANTFLADLEIRLDSNARSEIETALSNLIGASNASDATGAEQARQEIDNVLMAYEQTLAITEYEQTVETPFVDTAVTAFQTIGSLRRQDPVDAQAILDAYAGELQQLTQIIDSIYRSSMDSDVLAAIDDISNAQQVPLAVQAIDKTLQRVFALTIYNRLTYVLDFFDDQTIGELELEWDRAYSAFQAIKGTVARENKVLTADRQSIESGSNPFLDSRVTLALIDGKTAIGSSASNSMEQLIIAREQVIFPVVRAFLIGVLREVEGIVENRDRDIDEALEKQVEGIYFYRIVEPVIAAGNTNSNARIKAQLAGDLAAVNADQIVSDISRGVIGQVNSSLGVYEQSFDSDRAQARWAAEVIALYTQILLPDLELRLDATRRVKIENALQDLIEAAAQSDSTKAESAQQTITGFILEYENELN</sequence>
<keyword evidence="1" id="KW-1133">Transmembrane helix</keyword>
<organism evidence="2 3">
    <name type="scientific">Nitrosomonas marina</name>
    <dbReference type="NCBI Taxonomy" id="917"/>
    <lineage>
        <taxon>Bacteria</taxon>
        <taxon>Pseudomonadati</taxon>
        <taxon>Pseudomonadota</taxon>
        <taxon>Betaproteobacteria</taxon>
        <taxon>Nitrosomonadales</taxon>
        <taxon>Nitrosomonadaceae</taxon>
        <taxon>Nitrosomonas</taxon>
    </lineage>
</organism>
<dbReference type="STRING" id="917.SAMN05216326_10861"/>
<dbReference type="OrthoDB" id="8540818at2"/>
<evidence type="ECO:0000313" key="2">
    <source>
        <dbReference type="EMBL" id="SEN17714.1"/>
    </source>
</evidence>
<evidence type="ECO:0000256" key="1">
    <source>
        <dbReference type="SAM" id="Phobius"/>
    </source>
</evidence>
<dbReference type="Proteomes" id="UP000199459">
    <property type="component" value="Unassembled WGS sequence"/>
</dbReference>
<proteinExistence type="predicted"/>
<accession>A0A1H8EF34</accession>
<name>A0A1H8EF34_9PROT</name>
<feature type="transmembrane region" description="Helical" evidence="1">
    <location>
        <begin position="7"/>
        <end position="24"/>
    </location>
</feature>
<keyword evidence="1" id="KW-0812">Transmembrane</keyword>